<name>A0A4C1SW42_EUMVA</name>
<evidence type="ECO:0000313" key="1">
    <source>
        <dbReference type="EMBL" id="GBP06463.1"/>
    </source>
</evidence>
<proteinExistence type="predicted"/>
<dbReference type="EMBL" id="BGZK01000022">
    <property type="protein sequence ID" value="GBP06463.1"/>
    <property type="molecule type" value="Genomic_DNA"/>
</dbReference>
<dbReference type="Proteomes" id="UP000299102">
    <property type="component" value="Unassembled WGS sequence"/>
</dbReference>
<dbReference type="AlphaFoldDB" id="A0A4C1SW42"/>
<keyword evidence="2" id="KW-1185">Reference proteome</keyword>
<accession>A0A4C1SW42</accession>
<protein>
    <submittedName>
        <fullName evidence="1">Uncharacterized protein</fullName>
    </submittedName>
</protein>
<sequence>MSACVSLTQTVHLQFLNAEKQETTVQSTWVTRRSVEQNQSLRVSENTCQAVGSGRRSSARGTLGPRSSTWNKKIVRGLLERKQCDDKEREVILYSFKLNFECFALNWIISRHGDGERCWHIFNLGPFRSEPFKVEIRFIGIGKFARTMDLLLESWTSRALTLHCCITVIGSPGNPSGSSTTQECPPDAFMPRAMIIFCRDVPRAIVSKSNAAFVNLNDRSNHRHEKQADGVSLSTDVLQSNSALYKHKNHAKFTPSLSLTPYCYEELEPLYWLSMGWVTATSGTGGLTSSLDRGRSPMVNYSPTHLVSSSLLSQDQRGGLGKLWKDSSSFALPPSLLIRHFTEVEVELEALNNIVPFVYVRTLSLTVVHPADSVRIVSDKRTDRLTSERSYKGSVYSSRTCGTLKKMAHAGENRSRAPARPVIKAHRTYLEQQRSCNKVARRNATMSHAFLRMQPAFVDLQDVITLKASMVDKRGGCIDLI</sequence>
<comment type="caution">
    <text evidence="1">The sequence shown here is derived from an EMBL/GenBank/DDBJ whole genome shotgun (WGS) entry which is preliminary data.</text>
</comment>
<evidence type="ECO:0000313" key="2">
    <source>
        <dbReference type="Proteomes" id="UP000299102"/>
    </source>
</evidence>
<reference evidence="1 2" key="1">
    <citation type="journal article" date="2019" name="Commun. Biol.">
        <title>The bagworm genome reveals a unique fibroin gene that provides high tensile strength.</title>
        <authorList>
            <person name="Kono N."/>
            <person name="Nakamura H."/>
            <person name="Ohtoshi R."/>
            <person name="Tomita M."/>
            <person name="Numata K."/>
            <person name="Arakawa K."/>
        </authorList>
    </citation>
    <scope>NUCLEOTIDE SEQUENCE [LARGE SCALE GENOMIC DNA]</scope>
</reference>
<organism evidence="1 2">
    <name type="scientific">Eumeta variegata</name>
    <name type="common">Bagworm moth</name>
    <name type="synonym">Eumeta japonica</name>
    <dbReference type="NCBI Taxonomy" id="151549"/>
    <lineage>
        <taxon>Eukaryota</taxon>
        <taxon>Metazoa</taxon>
        <taxon>Ecdysozoa</taxon>
        <taxon>Arthropoda</taxon>
        <taxon>Hexapoda</taxon>
        <taxon>Insecta</taxon>
        <taxon>Pterygota</taxon>
        <taxon>Neoptera</taxon>
        <taxon>Endopterygota</taxon>
        <taxon>Lepidoptera</taxon>
        <taxon>Glossata</taxon>
        <taxon>Ditrysia</taxon>
        <taxon>Tineoidea</taxon>
        <taxon>Psychidae</taxon>
        <taxon>Oiketicinae</taxon>
        <taxon>Eumeta</taxon>
    </lineage>
</organism>
<gene>
    <name evidence="1" type="ORF">EVAR_4597_1</name>
</gene>